<evidence type="ECO:0000313" key="2">
    <source>
        <dbReference type="Proteomes" id="UP000057938"/>
    </source>
</evidence>
<dbReference type="AlphaFoldDB" id="A0A0M4M9E4"/>
<dbReference type="KEGG" id="aep:AMC99_02160"/>
<protein>
    <submittedName>
        <fullName evidence="1">Uncharacterized protein</fullName>
    </submittedName>
</protein>
<accession>A0A0M4M9E4</accession>
<dbReference type="Proteomes" id="UP000057938">
    <property type="component" value="Chromosome"/>
</dbReference>
<name>A0A0M4M9E4_9SPHN</name>
<gene>
    <name evidence="1" type="ORF">AMC99_02160</name>
</gene>
<sequence length="73" mass="7847">MGSEPAIEGDLGEEQIGQNLIAERLVLGLLERLDDGELQPLADAHMRCISSGFYKGVKVFVDIALKGKPHGVT</sequence>
<dbReference type="EMBL" id="CP012669">
    <property type="protein sequence ID" value="ALE17439.1"/>
    <property type="molecule type" value="Genomic_DNA"/>
</dbReference>
<evidence type="ECO:0000313" key="1">
    <source>
        <dbReference type="EMBL" id="ALE17439.1"/>
    </source>
</evidence>
<proteinExistence type="predicted"/>
<keyword evidence="2" id="KW-1185">Reference proteome</keyword>
<organism evidence="1 2">
    <name type="scientific">Altererythrobacter epoxidivorans</name>
    <dbReference type="NCBI Taxonomy" id="361183"/>
    <lineage>
        <taxon>Bacteria</taxon>
        <taxon>Pseudomonadati</taxon>
        <taxon>Pseudomonadota</taxon>
        <taxon>Alphaproteobacteria</taxon>
        <taxon>Sphingomonadales</taxon>
        <taxon>Erythrobacteraceae</taxon>
        <taxon>Altererythrobacter</taxon>
    </lineage>
</organism>
<reference evidence="1 2" key="1">
    <citation type="submission" date="2015-09" db="EMBL/GenBank/DDBJ databases">
        <title>Complete genome sequence of a benzo[a]pyrene-degrading bacterium Altererythrobacter epoxidivorans CGMCC 1.7731T.</title>
        <authorList>
            <person name="Li Z."/>
            <person name="Cheng H."/>
            <person name="Huo Y."/>
            <person name="Xu X."/>
        </authorList>
    </citation>
    <scope>NUCLEOTIDE SEQUENCE [LARGE SCALE GENOMIC DNA]</scope>
    <source>
        <strain evidence="1 2">CGMCC 1.7731</strain>
    </source>
</reference>